<dbReference type="AlphaFoldDB" id="A0A3A3GD20"/>
<evidence type="ECO:0000256" key="3">
    <source>
        <dbReference type="ARBA" id="ARBA00022475"/>
    </source>
</evidence>
<dbReference type="GO" id="GO:0005886">
    <property type="term" value="C:plasma membrane"/>
    <property type="evidence" value="ECO:0007669"/>
    <property type="project" value="UniProtKB-SubCell"/>
</dbReference>
<evidence type="ECO:0000313" key="10">
    <source>
        <dbReference type="Proteomes" id="UP000266177"/>
    </source>
</evidence>
<proteinExistence type="inferred from homology"/>
<accession>A0A3A3GD20</accession>
<evidence type="ECO:0000256" key="1">
    <source>
        <dbReference type="ARBA" id="ARBA00004651"/>
    </source>
</evidence>
<evidence type="ECO:0000256" key="2">
    <source>
        <dbReference type="ARBA" id="ARBA00007543"/>
    </source>
</evidence>
<organism evidence="8 10">
    <name type="scientific">Paenibacillus thiaminolyticus</name>
    <name type="common">Bacillus thiaminolyticus</name>
    <dbReference type="NCBI Taxonomy" id="49283"/>
    <lineage>
        <taxon>Bacteria</taxon>
        <taxon>Bacillati</taxon>
        <taxon>Bacillota</taxon>
        <taxon>Bacilli</taxon>
        <taxon>Bacillales</taxon>
        <taxon>Paenibacillaceae</taxon>
        <taxon>Paenibacillus</taxon>
    </lineage>
</organism>
<dbReference type="Pfam" id="PF02322">
    <property type="entry name" value="Cyt_bd_oxida_II"/>
    <property type="match status" value="1"/>
</dbReference>
<comment type="similarity">
    <text evidence="2">Belongs to the cytochrome ubiquinol oxidase subunit 2 family.</text>
</comment>
<feature type="transmembrane region" description="Helical" evidence="7">
    <location>
        <begin position="55"/>
        <end position="74"/>
    </location>
</feature>
<protein>
    <submittedName>
        <fullName evidence="8">Cytochrome d ubiquinol oxidase subunit II</fullName>
    </submittedName>
</protein>
<gene>
    <name evidence="9" type="ORF">DQX05_21180</name>
    <name evidence="8" type="ORF">DQX05_23085</name>
</gene>
<keyword evidence="6 7" id="KW-0472">Membrane</keyword>
<reference evidence="8 10" key="1">
    <citation type="submission" date="2018-09" db="EMBL/GenBank/DDBJ databases">
        <title>Paenibacillus SK2017-BO5.</title>
        <authorList>
            <person name="Piskunova J.V."/>
            <person name="Dubiley S.A."/>
            <person name="Severinov K.V."/>
        </authorList>
    </citation>
    <scope>NUCLEOTIDE SEQUENCE [LARGE SCALE GENOMIC DNA]</scope>
    <source>
        <strain evidence="8 10">BO5</strain>
    </source>
</reference>
<evidence type="ECO:0000256" key="6">
    <source>
        <dbReference type="ARBA" id="ARBA00023136"/>
    </source>
</evidence>
<dbReference type="RefSeq" id="WP_119795464.1">
    <property type="nucleotide sequence ID" value="NZ_QYZD01000023.1"/>
</dbReference>
<keyword evidence="5 7" id="KW-1133">Transmembrane helix</keyword>
<sequence length="340" mass="38658">MNYELLGMTVLWIFLFGYLIVASIDFGAGFFSYVSTITGKRHIIHNIIERYLSPVWEVTNVFLVFFYIGLVGFFPDAAYYYGTALLVPGSIAVILLAVRGSYYAFSNYGFKNNRIYMFLYGVSGWLIPAALSTVLAISEGGYISEQGGKVTFHVGKLFTNIYPYSVIFLALVSVLYISAMFLTYYAAKAEDNGALEIVRKYALFWSAPTILASLFVFYAIQEHNAEHFNNMIANAWMFILSFLFFLLAVYLVWKRRNYGWAFLCVVLQFGFAWFGYGASHLPYVLYPYVNIYDSFTNPAMATALISVFILGLLVLIPSLFLLLRLFLFDANYVKGKKTPR</sequence>
<feature type="transmembrane region" description="Helical" evidence="7">
    <location>
        <begin position="202"/>
        <end position="220"/>
    </location>
</feature>
<evidence type="ECO:0000313" key="8">
    <source>
        <dbReference type="EMBL" id="RJG21059.1"/>
    </source>
</evidence>
<dbReference type="EMBL" id="QYZD01000028">
    <property type="protein sequence ID" value="RJG21059.1"/>
    <property type="molecule type" value="Genomic_DNA"/>
</dbReference>
<feature type="transmembrane region" description="Helical" evidence="7">
    <location>
        <begin position="232"/>
        <end position="253"/>
    </location>
</feature>
<comment type="caution">
    <text evidence="8">The sequence shown here is derived from an EMBL/GenBank/DDBJ whole genome shotgun (WGS) entry which is preliminary data.</text>
</comment>
<keyword evidence="3" id="KW-1003">Cell membrane</keyword>
<keyword evidence="4 7" id="KW-0812">Transmembrane</keyword>
<evidence type="ECO:0000256" key="4">
    <source>
        <dbReference type="ARBA" id="ARBA00022692"/>
    </source>
</evidence>
<dbReference type="InterPro" id="IPR003317">
    <property type="entry name" value="Cyt-d_oxidase_su2"/>
</dbReference>
<name>A0A3A3GD20_PANTH</name>
<feature type="transmembrane region" description="Helical" evidence="7">
    <location>
        <begin position="260"/>
        <end position="279"/>
    </location>
</feature>
<feature type="transmembrane region" description="Helical" evidence="7">
    <location>
        <begin position="12"/>
        <end position="34"/>
    </location>
</feature>
<feature type="transmembrane region" description="Helical" evidence="7">
    <location>
        <begin position="117"/>
        <end position="137"/>
    </location>
</feature>
<feature type="transmembrane region" description="Helical" evidence="7">
    <location>
        <begin position="161"/>
        <end position="182"/>
    </location>
</feature>
<dbReference type="Proteomes" id="UP000266177">
    <property type="component" value="Unassembled WGS sequence"/>
</dbReference>
<feature type="transmembrane region" description="Helical" evidence="7">
    <location>
        <begin position="80"/>
        <end position="105"/>
    </location>
</feature>
<comment type="subcellular location">
    <subcellularLocation>
        <location evidence="1">Cell membrane</location>
        <topology evidence="1">Multi-pass membrane protein</topology>
    </subcellularLocation>
</comment>
<dbReference type="OrthoDB" id="2416742at2"/>
<evidence type="ECO:0000256" key="5">
    <source>
        <dbReference type="ARBA" id="ARBA00022989"/>
    </source>
</evidence>
<evidence type="ECO:0000256" key="7">
    <source>
        <dbReference type="SAM" id="Phobius"/>
    </source>
</evidence>
<dbReference type="EMBL" id="QYZD01000023">
    <property type="protein sequence ID" value="RJG21547.1"/>
    <property type="molecule type" value="Genomic_DNA"/>
</dbReference>
<feature type="transmembrane region" description="Helical" evidence="7">
    <location>
        <begin position="299"/>
        <end position="327"/>
    </location>
</feature>
<evidence type="ECO:0000313" key="9">
    <source>
        <dbReference type="EMBL" id="RJG21547.1"/>
    </source>
</evidence>